<evidence type="ECO:0000256" key="2">
    <source>
        <dbReference type="ARBA" id="ARBA00022723"/>
    </source>
</evidence>
<dbReference type="EMBL" id="RKHQ01000001">
    <property type="protein sequence ID" value="ROR97645.1"/>
    <property type="molecule type" value="Genomic_DNA"/>
</dbReference>
<dbReference type="Gene3D" id="3.30.70.20">
    <property type="match status" value="1"/>
</dbReference>
<dbReference type="GO" id="GO:0051536">
    <property type="term" value="F:iron-sulfur cluster binding"/>
    <property type="evidence" value="ECO:0007669"/>
    <property type="project" value="UniProtKB-KW"/>
</dbReference>
<proteinExistence type="predicted"/>
<dbReference type="AlphaFoldDB" id="A0A3N2DCX8"/>
<sequence>MSEEVGGEARDAGRPGAPALNVLLGATAFDAATPHIDTSAMDPRSPETAAVIAVCPAGVYRVSRSRETDEELVVADEAACLECGACLVVSSGGLRWGYPESGGVRFRHG</sequence>
<evidence type="ECO:0000256" key="1">
    <source>
        <dbReference type="ARBA" id="ARBA00022448"/>
    </source>
</evidence>
<keyword evidence="1" id="KW-0813">Transport</keyword>
<evidence type="ECO:0000313" key="6">
    <source>
        <dbReference type="EMBL" id="ROR97645.1"/>
    </source>
</evidence>
<dbReference type="GO" id="GO:0005506">
    <property type="term" value="F:iron ion binding"/>
    <property type="evidence" value="ECO:0007669"/>
    <property type="project" value="InterPro"/>
</dbReference>
<dbReference type="RefSeq" id="WP_123739661.1">
    <property type="nucleotide sequence ID" value="NZ_CALFQU010000018.1"/>
</dbReference>
<dbReference type="SUPFAM" id="SSF54862">
    <property type="entry name" value="4Fe-4S ferredoxins"/>
    <property type="match status" value="1"/>
</dbReference>
<organism evidence="6 7">
    <name type="scientific">Salana multivorans</name>
    <dbReference type="NCBI Taxonomy" id="120377"/>
    <lineage>
        <taxon>Bacteria</taxon>
        <taxon>Bacillati</taxon>
        <taxon>Actinomycetota</taxon>
        <taxon>Actinomycetes</taxon>
        <taxon>Micrococcales</taxon>
        <taxon>Beutenbergiaceae</taxon>
        <taxon>Salana</taxon>
    </lineage>
</organism>
<dbReference type="PANTHER" id="PTHR43082:SF3">
    <property type="entry name" value="FERREDOXIN-LIKE PROTEIN YDIT"/>
    <property type="match status" value="1"/>
</dbReference>
<accession>A0A3N2DCX8</accession>
<dbReference type="Proteomes" id="UP000275356">
    <property type="component" value="Unassembled WGS sequence"/>
</dbReference>
<dbReference type="InterPro" id="IPR012206">
    <property type="entry name" value="Fd_FixX"/>
</dbReference>
<name>A0A3N2DCX8_9MICO</name>
<keyword evidence="3" id="KW-0249">Electron transport</keyword>
<evidence type="ECO:0000256" key="3">
    <source>
        <dbReference type="ARBA" id="ARBA00022982"/>
    </source>
</evidence>
<keyword evidence="4" id="KW-0408">Iron</keyword>
<dbReference type="PANTHER" id="PTHR43082">
    <property type="entry name" value="FERREDOXIN-LIKE"/>
    <property type="match status" value="1"/>
</dbReference>
<evidence type="ECO:0000256" key="4">
    <source>
        <dbReference type="ARBA" id="ARBA00023004"/>
    </source>
</evidence>
<gene>
    <name evidence="6" type="ORF">EDD28_2247</name>
</gene>
<evidence type="ECO:0000313" key="7">
    <source>
        <dbReference type="Proteomes" id="UP000275356"/>
    </source>
</evidence>
<keyword evidence="2" id="KW-0479">Metal-binding</keyword>
<comment type="caution">
    <text evidence="6">The sequence shown here is derived from an EMBL/GenBank/DDBJ whole genome shotgun (WGS) entry which is preliminary data.</text>
</comment>
<keyword evidence="7" id="KW-1185">Reference proteome</keyword>
<reference evidence="6 7" key="1">
    <citation type="submission" date="2018-11" db="EMBL/GenBank/DDBJ databases">
        <title>Sequencing the genomes of 1000 actinobacteria strains.</title>
        <authorList>
            <person name="Klenk H.-P."/>
        </authorList>
    </citation>
    <scope>NUCLEOTIDE SEQUENCE [LARGE SCALE GENOMIC DNA]</scope>
    <source>
        <strain evidence="6 7">DSM 13521</strain>
    </source>
</reference>
<dbReference type="OrthoDB" id="9800260at2"/>
<protein>
    <submittedName>
        <fullName evidence="6">Ferredoxin-like protein FixX</fullName>
    </submittedName>
</protein>
<evidence type="ECO:0000256" key="5">
    <source>
        <dbReference type="ARBA" id="ARBA00023014"/>
    </source>
</evidence>
<keyword evidence="5" id="KW-0411">Iron-sulfur</keyword>